<evidence type="ECO:0000313" key="15">
    <source>
        <dbReference type="EMBL" id="UZD54720.1"/>
    </source>
</evidence>
<evidence type="ECO:0000256" key="12">
    <source>
        <dbReference type="ARBA" id="ARBA00037975"/>
    </source>
</evidence>
<keyword evidence="16" id="KW-1185">Reference proteome</keyword>
<dbReference type="EMBL" id="CP110257">
    <property type="protein sequence ID" value="UZD54720.1"/>
    <property type="molecule type" value="Genomic_DNA"/>
</dbReference>
<evidence type="ECO:0000256" key="6">
    <source>
        <dbReference type="ARBA" id="ARBA00022692"/>
    </source>
</evidence>
<feature type="domain" description="Cytochrome b561 bacterial/Ni-hydrogenase" evidence="14">
    <location>
        <begin position="8"/>
        <end position="183"/>
    </location>
</feature>
<proteinExistence type="inferred from homology"/>
<evidence type="ECO:0000256" key="4">
    <source>
        <dbReference type="ARBA" id="ARBA00022475"/>
    </source>
</evidence>
<evidence type="ECO:0000256" key="9">
    <source>
        <dbReference type="ARBA" id="ARBA00022989"/>
    </source>
</evidence>
<keyword evidence="6 13" id="KW-0812">Transmembrane</keyword>
<evidence type="ECO:0000256" key="2">
    <source>
        <dbReference type="ARBA" id="ARBA00004651"/>
    </source>
</evidence>
<keyword evidence="3" id="KW-0813">Transport</keyword>
<protein>
    <submittedName>
        <fullName evidence="15">Cytochrome b</fullName>
    </submittedName>
</protein>
<reference evidence="15" key="1">
    <citation type="submission" date="2022-10" db="EMBL/GenBank/DDBJ databases">
        <title>Complete genome sequence of Schlegelella aquatica LMG 23380.</title>
        <authorList>
            <person name="Musilova J."/>
            <person name="Kourilova X."/>
            <person name="Bezdicek M."/>
            <person name="Hermankova K."/>
            <person name="Obruca S."/>
            <person name="Sedlar K."/>
        </authorList>
    </citation>
    <scope>NUCLEOTIDE SEQUENCE</scope>
    <source>
        <strain evidence="15">LMG 23380</strain>
    </source>
</reference>
<evidence type="ECO:0000256" key="3">
    <source>
        <dbReference type="ARBA" id="ARBA00022448"/>
    </source>
</evidence>
<dbReference type="RefSeq" id="WP_264892340.1">
    <property type="nucleotide sequence ID" value="NZ_CP110257.1"/>
</dbReference>
<dbReference type="InterPro" id="IPR052168">
    <property type="entry name" value="Cytochrome_b561_oxidase"/>
</dbReference>
<keyword evidence="4" id="KW-1003">Cell membrane</keyword>
<dbReference type="PANTHER" id="PTHR30529">
    <property type="entry name" value="CYTOCHROME B561"/>
    <property type="match status" value="1"/>
</dbReference>
<evidence type="ECO:0000256" key="11">
    <source>
        <dbReference type="ARBA" id="ARBA00023136"/>
    </source>
</evidence>
<evidence type="ECO:0000259" key="14">
    <source>
        <dbReference type="Pfam" id="PF01292"/>
    </source>
</evidence>
<name>A0ABY6MRU3_9BURK</name>
<dbReference type="InterPro" id="IPR011577">
    <property type="entry name" value="Cyt_b561_bac/Ni-Hgenase"/>
</dbReference>
<keyword evidence="7" id="KW-0479">Metal-binding</keyword>
<evidence type="ECO:0000256" key="13">
    <source>
        <dbReference type="SAM" id="Phobius"/>
    </source>
</evidence>
<keyword evidence="5" id="KW-0349">Heme</keyword>
<comment type="subcellular location">
    <subcellularLocation>
        <location evidence="2">Cell membrane</location>
        <topology evidence="2">Multi-pass membrane protein</topology>
    </subcellularLocation>
</comment>
<feature type="transmembrane region" description="Helical" evidence="13">
    <location>
        <begin position="12"/>
        <end position="34"/>
    </location>
</feature>
<keyword evidence="11 13" id="KW-0472">Membrane</keyword>
<dbReference type="PANTHER" id="PTHR30529:SF1">
    <property type="entry name" value="CYTOCHROME B561 HOMOLOG 2"/>
    <property type="match status" value="1"/>
</dbReference>
<comment type="similarity">
    <text evidence="12">Belongs to the cytochrome b561 family.</text>
</comment>
<dbReference type="Pfam" id="PF01292">
    <property type="entry name" value="Ni_hydr_CYTB"/>
    <property type="match status" value="1"/>
</dbReference>
<feature type="transmembrane region" description="Helical" evidence="13">
    <location>
        <begin position="146"/>
        <end position="166"/>
    </location>
</feature>
<organism evidence="15 16">
    <name type="scientific">Caldimonas aquatica</name>
    <dbReference type="NCBI Taxonomy" id="376175"/>
    <lineage>
        <taxon>Bacteria</taxon>
        <taxon>Pseudomonadati</taxon>
        <taxon>Pseudomonadota</taxon>
        <taxon>Betaproteobacteria</taxon>
        <taxon>Burkholderiales</taxon>
        <taxon>Sphaerotilaceae</taxon>
        <taxon>Caldimonas</taxon>
    </lineage>
</organism>
<evidence type="ECO:0000256" key="1">
    <source>
        <dbReference type="ARBA" id="ARBA00001970"/>
    </source>
</evidence>
<dbReference type="SUPFAM" id="SSF81342">
    <property type="entry name" value="Transmembrane di-heme cytochromes"/>
    <property type="match status" value="1"/>
</dbReference>
<gene>
    <name evidence="15" type="ORF">OMP39_13825</name>
</gene>
<evidence type="ECO:0000313" key="16">
    <source>
        <dbReference type="Proteomes" id="UP001163266"/>
    </source>
</evidence>
<accession>A0ABY6MRU3</accession>
<evidence type="ECO:0000256" key="7">
    <source>
        <dbReference type="ARBA" id="ARBA00022723"/>
    </source>
</evidence>
<feature type="transmembrane region" description="Helical" evidence="13">
    <location>
        <begin position="99"/>
        <end position="126"/>
    </location>
</feature>
<keyword evidence="10" id="KW-0408">Iron</keyword>
<evidence type="ECO:0000256" key="8">
    <source>
        <dbReference type="ARBA" id="ARBA00022982"/>
    </source>
</evidence>
<comment type="cofactor">
    <cofactor evidence="1">
        <name>heme b</name>
        <dbReference type="ChEBI" id="CHEBI:60344"/>
    </cofactor>
</comment>
<evidence type="ECO:0000256" key="5">
    <source>
        <dbReference type="ARBA" id="ARBA00022617"/>
    </source>
</evidence>
<keyword evidence="9 13" id="KW-1133">Transmembrane helix</keyword>
<evidence type="ECO:0000256" key="10">
    <source>
        <dbReference type="ARBA" id="ARBA00023004"/>
    </source>
</evidence>
<keyword evidence="8" id="KW-0249">Electron transport</keyword>
<dbReference type="Proteomes" id="UP001163266">
    <property type="component" value="Chromosome"/>
</dbReference>
<sequence>MPAAPTPRYSALAIVLHWLLAVAVIGAFGVGLYMTGLPISPARLKLYNWHKWAGVTILALSALRLLWRLWRRPPPLPEAVLRTMPPWQRAAHHATHAGMYLLFFAVPLVGWAYSSAAGFPVVWFGVVPLPDFVSPDKALAEAIKPWHGRLAWLLALLVVVHVAAVVKHQWVDRDGLLWRMLPGRG</sequence>
<dbReference type="Gene3D" id="1.20.950.20">
    <property type="entry name" value="Transmembrane di-heme cytochromes, Chain C"/>
    <property type="match status" value="1"/>
</dbReference>
<dbReference type="InterPro" id="IPR016174">
    <property type="entry name" value="Di-haem_cyt_TM"/>
</dbReference>
<feature type="transmembrane region" description="Helical" evidence="13">
    <location>
        <begin position="49"/>
        <end position="67"/>
    </location>
</feature>